<dbReference type="EMBL" id="MK754071">
    <property type="protein sequence ID" value="QDO71959.1"/>
    <property type="molecule type" value="Genomic_DNA"/>
</dbReference>
<dbReference type="GeneID" id="41039496"/>
<proteinExistence type="predicted"/>
<evidence type="ECO:0000313" key="3">
    <source>
        <dbReference type="EMBL" id="QDO71959.1"/>
    </source>
</evidence>
<evidence type="ECO:0000256" key="2">
    <source>
        <dbReference type="SAM" id="MobiDB-lite"/>
    </source>
</evidence>
<reference evidence="3" key="1">
    <citation type="submission" date="2019-04" db="EMBL/GenBank/DDBJ databases">
        <authorList>
            <person name="Arcila Galvis J.E."/>
            <person name="Arias T."/>
            <person name="Arango Isaza R.E."/>
        </authorList>
    </citation>
    <scope>NUCLEOTIDE SEQUENCE</scope>
    <source>
        <strain evidence="3">081012</strain>
    </source>
</reference>
<feature type="coiled-coil region" evidence="1">
    <location>
        <begin position="52"/>
        <end position="79"/>
    </location>
</feature>
<name>A0A516EZM9_9PEZI</name>
<feature type="compositionally biased region" description="Basic residues" evidence="2">
    <location>
        <begin position="142"/>
        <end position="151"/>
    </location>
</feature>
<protein>
    <submittedName>
        <fullName evidence="3">Uncharacterized protein</fullName>
    </submittedName>
</protein>
<sequence>MPYGNWQHLSTYPSGLPYPISSPPDYSGWILINYNPTSFTKNQFEDKINGWVVKTQAKVKNTEENLDKFKQEVREWKKTFKQQSIHQKEDIYCVYNNIKDILTLFKGHMNIVEIYYNVLEKRIDGMKGKCVHKKPTKVEKRATRRNMKRKANTTPMKAMTKN</sequence>
<feature type="region of interest" description="Disordered" evidence="2">
    <location>
        <begin position="135"/>
        <end position="162"/>
    </location>
</feature>
<dbReference type="RefSeq" id="YP_009681538.1">
    <property type="nucleotide sequence ID" value="NC_044132.1"/>
</dbReference>
<geneLocation type="mitochondrion" evidence="3"/>
<accession>A0A516EZM9</accession>
<dbReference type="AlphaFoldDB" id="A0A516EZM9"/>
<organism evidence="3">
    <name type="scientific">Pseudocercospora fijiensis</name>
    <dbReference type="NCBI Taxonomy" id="1873960"/>
    <lineage>
        <taxon>Eukaryota</taxon>
        <taxon>Fungi</taxon>
        <taxon>Dikarya</taxon>
        <taxon>Ascomycota</taxon>
        <taxon>Pezizomycotina</taxon>
        <taxon>Dothideomycetes</taxon>
        <taxon>Dothideomycetidae</taxon>
        <taxon>Mycosphaerellales</taxon>
        <taxon>Mycosphaerellaceae</taxon>
        <taxon>Pseudocercospora</taxon>
    </lineage>
</organism>
<evidence type="ECO:0000256" key="1">
    <source>
        <dbReference type="SAM" id="Coils"/>
    </source>
</evidence>
<keyword evidence="3" id="KW-0496">Mitochondrion</keyword>
<keyword evidence="1" id="KW-0175">Coiled coil</keyword>